<evidence type="ECO:0000259" key="3">
    <source>
        <dbReference type="Pfam" id="PF01555"/>
    </source>
</evidence>
<name>X0UQQ0_9ZZZZ</name>
<dbReference type="AlphaFoldDB" id="X0UQQ0"/>
<feature type="domain" description="DNA methylase N-4/N-6" evidence="3">
    <location>
        <begin position="49"/>
        <end position="97"/>
    </location>
</feature>
<comment type="caution">
    <text evidence="4">The sequence shown here is derived from an EMBL/GenBank/DDBJ whole genome shotgun (WGS) entry which is preliminary data.</text>
</comment>
<organism evidence="4">
    <name type="scientific">marine sediment metagenome</name>
    <dbReference type="NCBI Taxonomy" id="412755"/>
    <lineage>
        <taxon>unclassified sequences</taxon>
        <taxon>metagenomes</taxon>
        <taxon>ecological metagenomes</taxon>
    </lineage>
</organism>
<accession>X0UQQ0</accession>
<evidence type="ECO:0000313" key="4">
    <source>
        <dbReference type="EMBL" id="GAG07985.1"/>
    </source>
</evidence>
<dbReference type="GO" id="GO:0003677">
    <property type="term" value="F:DNA binding"/>
    <property type="evidence" value="ECO:0007669"/>
    <property type="project" value="InterPro"/>
</dbReference>
<proteinExistence type="predicted"/>
<dbReference type="PRINTS" id="PR00508">
    <property type="entry name" value="S21N4MTFRASE"/>
</dbReference>
<dbReference type="InterPro" id="IPR029063">
    <property type="entry name" value="SAM-dependent_MTases_sf"/>
</dbReference>
<dbReference type="Pfam" id="PF01555">
    <property type="entry name" value="N6_N4_Mtase"/>
    <property type="match status" value="1"/>
</dbReference>
<dbReference type="GO" id="GO:0008170">
    <property type="term" value="F:N-methyltransferase activity"/>
    <property type="evidence" value="ECO:0007669"/>
    <property type="project" value="InterPro"/>
</dbReference>
<dbReference type="GO" id="GO:0032259">
    <property type="term" value="P:methylation"/>
    <property type="evidence" value="ECO:0007669"/>
    <property type="project" value="UniProtKB-KW"/>
</dbReference>
<dbReference type="InterPro" id="IPR001091">
    <property type="entry name" value="RM_Methyltransferase"/>
</dbReference>
<dbReference type="SUPFAM" id="SSF53335">
    <property type="entry name" value="S-adenosyl-L-methionine-dependent methyltransferases"/>
    <property type="match status" value="1"/>
</dbReference>
<dbReference type="Gene3D" id="3.40.50.150">
    <property type="entry name" value="Vaccinia Virus protein VP39"/>
    <property type="match status" value="1"/>
</dbReference>
<gene>
    <name evidence="4" type="ORF">S01H1_33045</name>
</gene>
<reference evidence="4" key="1">
    <citation type="journal article" date="2014" name="Front. Microbiol.">
        <title>High frequency of phylogenetically diverse reductive dehalogenase-homologous genes in deep subseafloor sedimentary metagenomes.</title>
        <authorList>
            <person name="Kawai M."/>
            <person name="Futagami T."/>
            <person name="Toyoda A."/>
            <person name="Takaki Y."/>
            <person name="Nishi S."/>
            <person name="Hori S."/>
            <person name="Arai W."/>
            <person name="Tsubouchi T."/>
            <person name="Morono Y."/>
            <person name="Uchiyama I."/>
            <person name="Ito T."/>
            <person name="Fujiyama A."/>
            <person name="Inagaki F."/>
            <person name="Takami H."/>
        </authorList>
    </citation>
    <scope>NUCLEOTIDE SEQUENCE</scope>
    <source>
        <strain evidence="4">Expedition CK06-06</strain>
    </source>
</reference>
<dbReference type="EMBL" id="BARS01020497">
    <property type="protein sequence ID" value="GAG07985.1"/>
    <property type="molecule type" value="Genomic_DNA"/>
</dbReference>
<evidence type="ECO:0000256" key="1">
    <source>
        <dbReference type="ARBA" id="ARBA00022603"/>
    </source>
</evidence>
<keyword evidence="1" id="KW-0489">Methyltransferase</keyword>
<dbReference type="InterPro" id="IPR002941">
    <property type="entry name" value="DNA_methylase_N4/N6"/>
</dbReference>
<sequence>SRKVFNAWKPIIVMTKPPVSPTRNWVVDSISGGGRDKQHHEWGQDAQEAMYWIEHLTAPGELVVDPFCGGGTIPVACKLTRRRWLATEIDEGNAAVARKRLAETVPTEEKAA</sequence>
<keyword evidence="2" id="KW-0808">Transferase</keyword>
<feature type="non-terminal residue" evidence="4">
    <location>
        <position position="1"/>
    </location>
</feature>
<evidence type="ECO:0000256" key="2">
    <source>
        <dbReference type="ARBA" id="ARBA00022679"/>
    </source>
</evidence>
<protein>
    <recommendedName>
        <fullName evidence="3">DNA methylase N-4/N-6 domain-containing protein</fullName>
    </recommendedName>
</protein>